<organism evidence="4 5">
    <name type="scientific">Achlya hypogyna</name>
    <name type="common">Oomycete</name>
    <name type="synonym">Protoachlya hypogyna</name>
    <dbReference type="NCBI Taxonomy" id="1202772"/>
    <lineage>
        <taxon>Eukaryota</taxon>
        <taxon>Sar</taxon>
        <taxon>Stramenopiles</taxon>
        <taxon>Oomycota</taxon>
        <taxon>Saprolegniomycetes</taxon>
        <taxon>Saprolegniales</taxon>
        <taxon>Achlyaceae</taxon>
        <taxon>Achlya</taxon>
    </lineage>
</organism>
<protein>
    <submittedName>
        <fullName evidence="4">Uncharacterized protein</fullName>
    </submittedName>
</protein>
<feature type="repeat" description="TPR" evidence="3">
    <location>
        <begin position="6"/>
        <end position="39"/>
    </location>
</feature>
<dbReference type="SMART" id="SM00028">
    <property type="entry name" value="TPR"/>
    <property type="match status" value="6"/>
</dbReference>
<proteinExistence type="predicted"/>
<gene>
    <name evidence="4" type="ORF">ACHHYP_05889</name>
</gene>
<keyword evidence="5" id="KW-1185">Reference proteome</keyword>
<evidence type="ECO:0000313" key="5">
    <source>
        <dbReference type="Proteomes" id="UP000243579"/>
    </source>
</evidence>
<evidence type="ECO:0000256" key="2">
    <source>
        <dbReference type="ARBA" id="ARBA00022803"/>
    </source>
</evidence>
<feature type="repeat" description="TPR" evidence="3">
    <location>
        <begin position="208"/>
        <end position="241"/>
    </location>
</feature>
<dbReference type="InterPro" id="IPR019734">
    <property type="entry name" value="TPR_rpt"/>
</dbReference>
<evidence type="ECO:0000256" key="1">
    <source>
        <dbReference type="ARBA" id="ARBA00022737"/>
    </source>
</evidence>
<dbReference type="InterPro" id="IPR047150">
    <property type="entry name" value="SGT"/>
</dbReference>
<dbReference type="InterPro" id="IPR011990">
    <property type="entry name" value="TPR-like_helical_dom_sf"/>
</dbReference>
<dbReference type="STRING" id="1202772.A0A1V9ZNL3"/>
<evidence type="ECO:0000256" key="3">
    <source>
        <dbReference type="PROSITE-ProRule" id="PRU00339"/>
    </source>
</evidence>
<dbReference type="PANTHER" id="PTHR45831">
    <property type="entry name" value="LD24721P"/>
    <property type="match status" value="1"/>
</dbReference>
<dbReference type="OrthoDB" id="2423701at2759"/>
<dbReference type="Proteomes" id="UP000243579">
    <property type="component" value="Unassembled WGS sequence"/>
</dbReference>
<dbReference type="SUPFAM" id="SSF48452">
    <property type="entry name" value="TPR-like"/>
    <property type="match status" value="2"/>
</dbReference>
<reference evidence="4 5" key="1">
    <citation type="journal article" date="2014" name="Genome Biol. Evol.">
        <title>The secreted proteins of Achlya hypogyna and Thraustotheca clavata identify the ancestral oomycete secretome and reveal gene acquisitions by horizontal gene transfer.</title>
        <authorList>
            <person name="Misner I."/>
            <person name="Blouin N."/>
            <person name="Leonard G."/>
            <person name="Richards T.A."/>
            <person name="Lane C.E."/>
        </authorList>
    </citation>
    <scope>NUCLEOTIDE SEQUENCE [LARGE SCALE GENOMIC DNA]</scope>
    <source>
        <strain evidence="4 5">ATCC 48635</strain>
    </source>
</reference>
<dbReference type="GO" id="GO:0072380">
    <property type="term" value="C:TRC complex"/>
    <property type="evidence" value="ECO:0007669"/>
    <property type="project" value="TreeGrafter"/>
</dbReference>
<name>A0A1V9ZNL3_ACHHY</name>
<dbReference type="GO" id="GO:0006620">
    <property type="term" value="P:post-translational protein targeting to endoplasmic reticulum membrane"/>
    <property type="evidence" value="ECO:0007669"/>
    <property type="project" value="TreeGrafter"/>
</dbReference>
<accession>A0A1V9ZNL3</accession>
<dbReference type="AlphaFoldDB" id="A0A1V9ZNL3"/>
<dbReference type="GO" id="GO:0016020">
    <property type="term" value="C:membrane"/>
    <property type="evidence" value="ECO:0007669"/>
    <property type="project" value="TreeGrafter"/>
</dbReference>
<comment type="caution">
    <text evidence="4">The sequence shown here is derived from an EMBL/GenBank/DDBJ whole genome shotgun (WGS) entry which is preliminary data.</text>
</comment>
<dbReference type="EMBL" id="JNBR01000055">
    <property type="protein sequence ID" value="OQR99531.1"/>
    <property type="molecule type" value="Genomic_DNA"/>
</dbReference>
<evidence type="ECO:0000313" key="4">
    <source>
        <dbReference type="EMBL" id="OQR99531.1"/>
    </source>
</evidence>
<dbReference type="Pfam" id="PF13181">
    <property type="entry name" value="TPR_8"/>
    <property type="match status" value="1"/>
</dbReference>
<dbReference type="Gene3D" id="1.25.40.10">
    <property type="entry name" value="Tetratricopeptide repeat domain"/>
    <property type="match status" value="2"/>
</dbReference>
<dbReference type="GO" id="GO:0060090">
    <property type="term" value="F:molecular adaptor activity"/>
    <property type="evidence" value="ECO:0007669"/>
    <property type="project" value="TreeGrafter"/>
</dbReference>
<keyword evidence="2 3" id="KW-0802">TPR repeat</keyword>
<keyword evidence="1" id="KW-0677">Repeat</keyword>
<sequence length="261" mass="28649">MVNPQAEAKKNEGNEFFKRKEFASAIAKYSEAIALDDANHVYYSNRSAAHVGLGNFAEAAADGAACVRINPNFVKGYHRQALGLKGIKEYAQALEVLKAGQRVDFNNKDLNSLINEIEPLLAKAQAAKRAGMNPSELLKEQGNDLFKSAQFEKAIGVYTEAIEACEKDSSPVAISCYNNRAACHQQLSNFSAVIRDCSHVLEVEPTNQKALLRRGLAYEGLERYRLALQDIRALLALDPSIDIANKAQHRIGAAVRALKDM</sequence>
<dbReference type="PANTHER" id="PTHR45831:SF5">
    <property type="entry name" value="STI1 DOMAIN-CONTAINING PROTEIN"/>
    <property type="match status" value="1"/>
</dbReference>
<dbReference type="PROSITE" id="PS50005">
    <property type="entry name" value="TPR"/>
    <property type="match status" value="2"/>
</dbReference>